<dbReference type="Gene3D" id="1.10.287.560">
    <property type="entry name" value="Histidine kinase CheA-like, homodimeric domain"/>
    <property type="match status" value="1"/>
</dbReference>
<feature type="domain" description="Histidine kinase" evidence="14">
    <location>
        <begin position="135"/>
        <end position="374"/>
    </location>
</feature>
<evidence type="ECO:0000256" key="2">
    <source>
        <dbReference type="ARBA" id="ARBA00012438"/>
    </source>
</evidence>
<feature type="domain" description="CheW-like" evidence="15">
    <location>
        <begin position="376"/>
        <end position="502"/>
    </location>
</feature>
<dbReference type="InterPro" id="IPR004358">
    <property type="entry name" value="Sig_transdc_His_kin-like_C"/>
</dbReference>
<dbReference type="InterPro" id="IPR002545">
    <property type="entry name" value="CheW-lke_dom"/>
</dbReference>
<organism evidence="17">
    <name type="scientific">candidate division WOR-3 bacterium</name>
    <dbReference type="NCBI Taxonomy" id="2052148"/>
    <lineage>
        <taxon>Bacteria</taxon>
        <taxon>Bacteria division WOR-3</taxon>
    </lineage>
</organism>
<dbReference type="Gene3D" id="1.20.120.160">
    <property type="entry name" value="HPT domain"/>
    <property type="match status" value="1"/>
</dbReference>
<dbReference type="GO" id="GO:0005737">
    <property type="term" value="C:cytoplasm"/>
    <property type="evidence" value="ECO:0007669"/>
    <property type="project" value="InterPro"/>
</dbReference>
<dbReference type="SMART" id="SM00387">
    <property type="entry name" value="HATPase_c"/>
    <property type="match status" value="1"/>
</dbReference>
<dbReference type="Gene3D" id="2.30.30.40">
    <property type="entry name" value="SH3 Domains"/>
    <property type="match status" value="1"/>
</dbReference>
<feature type="coiled-coil region" evidence="13">
    <location>
        <begin position="9"/>
        <end position="36"/>
    </location>
</feature>
<dbReference type="InterPro" id="IPR004105">
    <property type="entry name" value="CheA-like_dim"/>
</dbReference>
<dbReference type="InterPro" id="IPR036061">
    <property type="entry name" value="CheW-like_dom_sf"/>
</dbReference>
<dbReference type="Pfam" id="PF01584">
    <property type="entry name" value="CheW"/>
    <property type="match status" value="1"/>
</dbReference>
<evidence type="ECO:0000259" key="15">
    <source>
        <dbReference type="PROSITE" id="PS50851"/>
    </source>
</evidence>
<evidence type="ECO:0000256" key="11">
    <source>
        <dbReference type="ARBA" id="ARBA00035100"/>
    </source>
</evidence>
<dbReference type="PRINTS" id="PR00344">
    <property type="entry name" value="BCTRLSENSOR"/>
</dbReference>
<evidence type="ECO:0000256" key="6">
    <source>
        <dbReference type="ARBA" id="ARBA00022679"/>
    </source>
</evidence>
<dbReference type="SUPFAM" id="SSF47226">
    <property type="entry name" value="Histidine-containing phosphotransfer domain, HPT domain"/>
    <property type="match status" value="1"/>
</dbReference>
<dbReference type="InterPro" id="IPR036641">
    <property type="entry name" value="HPT_dom_sf"/>
</dbReference>
<feature type="modified residue" description="Phosphohistidine" evidence="12">
    <location>
        <position position="44"/>
    </location>
</feature>
<evidence type="ECO:0000256" key="4">
    <source>
        <dbReference type="ARBA" id="ARBA00022500"/>
    </source>
</evidence>
<dbReference type="InterPro" id="IPR008207">
    <property type="entry name" value="Sig_transdc_His_kin_Hpt_dom"/>
</dbReference>
<evidence type="ECO:0000256" key="5">
    <source>
        <dbReference type="ARBA" id="ARBA00022553"/>
    </source>
</evidence>
<dbReference type="PROSITE" id="PS50894">
    <property type="entry name" value="HPT"/>
    <property type="match status" value="1"/>
</dbReference>
<accession>A0A7V3VTP6</accession>
<dbReference type="EC" id="2.7.13.3" evidence="2"/>
<keyword evidence="9" id="KW-0067">ATP-binding</keyword>
<dbReference type="Pfam" id="PF01627">
    <property type="entry name" value="Hpt"/>
    <property type="match status" value="1"/>
</dbReference>
<keyword evidence="13" id="KW-0175">Coiled coil</keyword>
<dbReference type="SUPFAM" id="SSF55874">
    <property type="entry name" value="ATPase domain of HSP90 chaperone/DNA topoisomerase II/histidine kinase"/>
    <property type="match status" value="1"/>
</dbReference>
<evidence type="ECO:0000259" key="16">
    <source>
        <dbReference type="PROSITE" id="PS50894"/>
    </source>
</evidence>
<dbReference type="Gene3D" id="3.30.565.10">
    <property type="entry name" value="Histidine kinase-like ATPase, C-terminal domain"/>
    <property type="match status" value="1"/>
</dbReference>
<proteinExistence type="predicted"/>
<evidence type="ECO:0000256" key="12">
    <source>
        <dbReference type="PROSITE-ProRule" id="PRU00110"/>
    </source>
</evidence>
<dbReference type="Pfam" id="PF02518">
    <property type="entry name" value="HATPase_c"/>
    <property type="match status" value="1"/>
</dbReference>
<name>A0A7V3VTP6_UNCW3</name>
<evidence type="ECO:0000256" key="3">
    <source>
        <dbReference type="ARBA" id="ARBA00021495"/>
    </source>
</evidence>
<comment type="function">
    <text evidence="11">Involved in the transmission of sensory signals from the chemoreceptors to the flagellar motors. CheA is autophosphorylated; it can transfer its phosphate group to either CheB or CheY.</text>
</comment>
<dbReference type="InterPro" id="IPR037006">
    <property type="entry name" value="CheA-like_homodim_sf"/>
</dbReference>
<dbReference type="GO" id="GO:0006935">
    <property type="term" value="P:chemotaxis"/>
    <property type="evidence" value="ECO:0007669"/>
    <property type="project" value="UniProtKB-KW"/>
</dbReference>
<dbReference type="EMBL" id="DTOZ01000051">
    <property type="protein sequence ID" value="HGE77742.1"/>
    <property type="molecule type" value="Genomic_DNA"/>
</dbReference>
<dbReference type="SUPFAM" id="SSF47384">
    <property type="entry name" value="Homodimeric domain of signal transducing histidine kinase"/>
    <property type="match status" value="1"/>
</dbReference>
<feature type="domain" description="HPt" evidence="16">
    <location>
        <begin position="1"/>
        <end position="100"/>
    </location>
</feature>
<reference evidence="17" key="1">
    <citation type="journal article" date="2020" name="mSystems">
        <title>Genome- and Community-Level Interaction Insights into Carbon Utilization and Element Cycling Functions of Hydrothermarchaeota in Hydrothermal Sediment.</title>
        <authorList>
            <person name="Zhou Z."/>
            <person name="Liu Y."/>
            <person name="Xu W."/>
            <person name="Pan J."/>
            <person name="Luo Z.H."/>
            <person name="Li M."/>
        </authorList>
    </citation>
    <scope>NUCLEOTIDE SEQUENCE [LARGE SCALE GENOMIC DNA]</scope>
    <source>
        <strain evidence="17">SpSt-961</strain>
    </source>
</reference>
<keyword evidence="7" id="KW-0547">Nucleotide-binding</keyword>
<dbReference type="GO" id="GO:0005524">
    <property type="term" value="F:ATP binding"/>
    <property type="evidence" value="ECO:0007669"/>
    <property type="project" value="UniProtKB-KW"/>
</dbReference>
<evidence type="ECO:0000256" key="7">
    <source>
        <dbReference type="ARBA" id="ARBA00022741"/>
    </source>
</evidence>
<dbReference type="PANTHER" id="PTHR43395">
    <property type="entry name" value="SENSOR HISTIDINE KINASE CHEA"/>
    <property type="match status" value="1"/>
</dbReference>
<evidence type="ECO:0000256" key="13">
    <source>
        <dbReference type="SAM" id="Coils"/>
    </source>
</evidence>
<keyword evidence="5 12" id="KW-0597">Phosphoprotein</keyword>
<dbReference type="GO" id="GO:0000155">
    <property type="term" value="F:phosphorelay sensor kinase activity"/>
    <property type="evidence" value="ECO:0007669"/>
    <property type="project" value="InterPro"/>
</dbReference>
<protein>
    <recommendedName>
        <fullName evidence="3">Chemotaxis protein CheA</fullName>
        <ecNumber evidence="2">2.7.13.3</ecNumber>
    </recommendedName>
</protein>
<dbReference type="InterPro" id="IPR036890">
    <property type="entry name" value="HATPase_C_sf"/>
</dbReference>
<dbReference type="SMART" id="SM00260">
    <property type="entry name" value="CheW"/>
    <property type="match status" value="1"/>
</dbReference>
<comment type="catalytic activity">
    <reaction evidence="1">
        <text>ATP + protein L-histidine = ADP + protein N-phospho-L-histidine.</text>
        <dbReference type="EC" id="2.7.13.3"/>
    </reaction>
</comment>
<dbReference type="FunFam" id="3.30.565.10:FF:000016">
    <property type="entry name" value="Chemotaxis protein CheA, putative"/>
    <property type="match status" value="1"/>
</dbReference>
<keyword evidence="10" id="KW-0902">Two-component regulatory system</keyword>
<dbReference type="InterPro" id="IPR051315">
    <property type="entry name" value="Bact_Chemotaxis_CheA"/>
</dbReference>
<dbReference type="SMART" id="SM00073">
    <property type="entry name" value="HPT"/>
    <property type="match status" value="1"/>
</dbReference>
<dbReference type="InterPro" id="IPR036097">
    <property type="entry name" value="HisK_dim/P_sf"/>
</dbReference>
<sequence>MEEYLDLFISETESYIKELEKQLLTLEKDNRNNQSILEVFRILHTIKGMAQTMGFEELGNLAHSTEDLLTEPKKTGFIEKRLVDFLFIVSDYLSRFLNCLKNRTELPPAGDLFSACNEIKQGKEPVLKREREGIGELGEIRIKISKIDTLFNLVNELLIIRSRLVKLSAETSNLELQVLSETAGRLISAIQDEMMRLRMLPLSTVFEFFPRWIRDEARKQGKEIEFEITGGEIEVDRSIIDVLKEPVMHLLRNALDHGIEKSGRISLSAVREREFIRISVTDNGKGIDPEEIRRLIVERGLVDQTTAKNFSSDELYRFLLRPDFSTKKDVSTVSGRGIGLDIVNKFVKELGGELEIISEKGKGSTFTIGLPISLAVMRAFILEVDNQRFALPLTYVQETFYIEEKDIQRVYHHELLRLRNQILPLIRIGERLNCVSKKGKKSVIVVNYEDKKRGFIVDEIIDEDEIVVKRIDRLLPSSLYSGCSIYADGKPILILDPRGFDD</sequence>
<gene>
    <name evidence="17" type="ORF">ENX68_01915</name>
</gene>
<dbReference type="SMART" id="SM01231">
    <property type="entry name" value="H-kinase_dim"/>
    <property type="match status" value="1"/>
</dbReference>
<comment type="caution">
    <text evidence="17">The sequence shown here is derived from an EMBL/GenBank/DDBJ whole genome shotgun (WGS) entry which is preliminary data.</text>
</comment>
<dbReference type="CDD" id="cd00088">
    <property type="entry name" value="HPT"/>
    <property type="match status" value="1"/>
</dbReference>
<dbReference type="Pfam" id="PF02895">
    <property type="entry name" value="H-kinase_dim"/>
    <property type="match status" value="1"/>
</dbReference>
<dbReference type="PROSITE" id="PS50851">
    <property type="entry name" value="CHEW"/>
    <property type="match status" value="1"/>
</dbReference>
<dbReference type="AlphaFoldDB" id="A0A7V3VTP6"/>
<dbReference type="InterPro" id="IPR003594">
    <property type="entry name" value="HATPase_dom"/>
</dbReference>
<evidence type="ECO:0000256" key="8">
    <source>
        <dbReference type="ARBA" id="ARBA00022777"/>
    </source>
</evidence>
<evidence type="ECO:0000313" key="17">
    <source>
        <dbReference type="EMBL" id="HGE77742.1"/>
    </source>
</evidence>
<evidence type="ECO:0000256" key="9">
    <source>
        <dbReference type="ARBA" id="ARBA00022840"/>
    </source>
</evidence>
<keyword evidence="4" id="KW-0145">Chemotaxis</keyword>
<keyword evidence="8" id="KW-0418">Kinase</keyword>
<evidence type="ECO:0000256" key="1">
    <source>
        <dbReference type="ARBA" id="ARBA00000085"/>
    </source>
</evidence>
<evidence type="ECO:0000256" key="10">
    <source>
        <dbReference type="ARBA" id="ARBA00023012"/>
    </source>
</evidence>
<dbReference type="SUPFAM" id="SSF50341">
    <property type="entry name" value="CheW-like"/>
    <property type="match status" value="1"/>
</dbReference>
<evidence type="ECO:0000259" key="14">
    <source>
        <dbReference type="PROSITE" id="PS50109"/>
    </source>
</evidence>
<keyword evidence="6" id="KW-0808">Transferase</keyword>
<dbReference type="PROSITE" id="PS50109">
    <property type="entry name" value="HIS_KIN"/>
    <property type="match status" value="1"/>
</dbReference>
<dbReference type="InterPro" id="IPR005467">
    <property type="entry name" value="His_kinase_dom"/>
</dbReference>
<dbReference type="PANTHER" id="PTHR43395:SF10">
    <property type="entry name" value="CHEMOTAXIS PROTEIN CHEA"/>
    <property type="match status" value="1"/>
</dbReference>